<protein>
    <submittedName>
        <fullName evidence="2">Myb-like DNA-binding domain-containing protein</fullName>
    </submittedName>
</protein>
<dbReference type="InterPro" id="IPR001005">
    <property type="entry name" value="SANT/Myb"/>
</dbReference>
<proteinExistence type="predicted"/>
<reference evidence="2 3" key="1">
    <citation type="journal article" date="2014" name="PLoS Genet.">
        <title>The Genome of Spironucleus salmonicida Highlights a Fish Pathogen Adapted to Fluctuating Environments.</title>
        <authorList>
            <person name="Xu F."/>
            <person name="Jerlstrom-Hultqvist J."/>
            <person name="Einarsson E."/>
            <person name="Astvaldsson A."/>
            <person name="Svard S.G."/>
            <person name="Andersson J.O."/>
        </authorList>
    </citation>
    <scope>NUCLEOTIDE SEQUENCE</scope>
    <source>
        <strain evidence="3">ATCC 50377</strain>
    </source>
</reference>
<dbReference type="AlphaFoldDB" id="V6M4M7"/>
<name>V6M4M7_9EUKA</name>
<accession>V6M4M7</accession>
<keyword evidence="2" id="KW-0238">DNA-binding</keyword>
<sequence>MTCKHKWSYQEIDMLVDAVSKYGKHWKLIQETIFQHIKVTGLRCMYYKIQRLGDTQENINRFDAVELTKTSTQSYFNTYNDQFNSLIPEELF</sequence>
<dbReference type="Pfam" id="PF00249">
    <property type="entry name" value="Myb_DNA-binding"/>
    <property type="match status" value="1"/>
</dbReference>
<dbReference type="Proteomes" id="UP000018208">
    <property type="component" value="Unassembled WGS sequence"/>
</dbReference>
<evidence type="ECO:0000259" key="1">
    <source>
        <dbReference type="Pfam" id="PF00249"/>
    </source>
</evidence>
<evidence type="ECO:0000313" key="3">
    <source>
        <dbReference type="EMBL" id="KAH0573960.1"/>
    </source>
</evidence>
<dbReference type="InterPro" id="IPR009057">
    <property type="entry name" value="Homeodomain-like_sf"/>
</dbReference>
<keyword evidence="4" id="KW-1185">Reference proteome</keyword>
<organism evidence="2">
    <name type="scientific">Spironucleus salmonicida</name>
    <dbReference type="NCBI Taxonomy" id="348837"/>
    <lineage>
        <taxon>Eukaryota</taxon>
        <taxon>Metamonada</taxon>
        <taxon>Diplomonadida</taxon>
        <taxon>Hexamitidae</taxon>
        <taxon>Hexamitinae</taxon>
        <taxon>Spironucleus</taxon>
    </lineage>
</organism>
<feature type="domain" description="Myb-like" evidence="1">
    <location>
        <begin position="6"/>
        <end position="31"/>
    </location>
</feature>
<gene>
    <name evidence="2" type="ORF">SS50377_11498</name>
    <name evidence="3" type="ORF">SS50377_23895</name>
</gene>
<dbReference type="EMBL" id="KI545993">
    <property type="protein sequence ID" value="EST48299.1"/>
    <property type="molecule type" value="Genomic_DNA"/>
</dbReference>
<evidence type="ECO:0000313" key="2">
    <source>
        <dbReference type="EMBL" id="EST48299.1"/>
    </source>
</evidence>
<dbReference type="Gene3D" id="1.10.10.60">
    <property type="entry name" value="Homeodomain-like"/>
    <property type="match status" value="1"/>
</dbReference>
<dbReference type="SUPFAM" id="SSF46689">
    <property type="entry name" value="Homeodomain-like"/>
    <property type="match status" value="1"/>
</dbReference>
<dbReference type="VEuPathDB" id="GiardiaDB:SS50377_23895"/>
<evidence type="ECO:0000313" key="4">
    <source>
        <dbReference type="Proteomes" id="UP000018208"/>
    </source>
</evidence>
<reference evidence="3" key="2">
    <citation type="submission" date="2020-12" db="EMBL/GenBank/DDBJ databases">
        <title>New Spironucleus salmonicida genome in near-complete chromosomes.</title>
        <authorList>
            <person name="Xu F."/>
            <person name="Kurt Z."/>
            <person name="Jimenez-Gonzalez A."/>
            <person name="Astvaldsson A."/>
            <person name="Andersson J.O."/>
            <person name="Svard S.G."/>
        </authorList>
    </citation>
    <scope>NUCLEOTIDE SEQUENCE</scope>
    <source>
        <strain evidence="3">ATCC 50377</strain>
    </source>
</reference>
<dbReference type="GO" id="GO:0003677">
    <property type="term" value="F:DNA binding"/>
    <property type="evidence" value="ECO:0007669"/>
    <property type="project" value="UniProtKB-KW"/>
</dbReference>
<dbReference type="EMBL" id="AUWU02000004">
    <property type="protein sequence ID" value="KAH0573960.1"/>
    <property type="molecule type" value="Genomic_DNA"/>
</dbReference>